<evidence type="ECO:0000313" key="1">
    <source>
        <dbReference type="EMBL" id="KAI0053858.1"/>
    </source>
</evidence>
<keyword evidence="2" id="KW-1185">Reference proteome</keyword>
<gene>
    <name evidence="1" type="ORF">FA95DRAFT_1551618</name>
</gene>
<accession>A0ACB8SDC6</accession>
<sequence>MHAHSRKLPIALRHLTRRYASSSTNPFPYPVNANPTPQQIFHLPLDATQQQVKDRYYELVKIYHPDSSVSQAYGPDVSQARFHSVTHAYDILRGRKRPTDGRDSDAGLRPDYHDLSSAVWRAKQQRRADLNIPHDDRWKDRIFIGAVVLALGVFVVQTSVAKQRNLRDWLHSAEAGRPSGTPRAEDVSRRDEELLSAPDSGRRRT</sequence>
<proteinExistence type="predicted"/>
<dbReference type="Proteomes" id="UP000814033">
    <property type="component" value="Unassembled WGS sequence"/>
</dbReference>
<protein>
    <submittedName>
        <fullName evidence="1">Uncharacterized protein</fullName>
    </submittedName>
</protein>
<evidence type="ECO:0000313" key="2">
    <source>
        <dbReference type="Proteomes" id="UP000814033"/>
    </source>
</evidence>
<reference evidence="1" key="2">
    <citation type="journal article" date="2022" name="New Phytol.">
        <title>Evolutionary transition to the ectomycorrhizal habit in the genomes of a hyperdiverse lineage of mushroom-forming fungi.</title>
        <authorList>
            <person name="Looney B."/>
            <person name="Miyauchi S."/>
            <person name="Morin E."/>
            <person name="Drula E."/>
            <person name="Courty P.E."/>
            <person name="Kohler A."/>
            <person name="Kuo A."/>
            <person name="LaButti K."/>
            <person name="Pangilinan J."/>
            <person name="Lipzen A."/>
            <person name="Riley R."/>
            <person name="Andreopoulos W."/>
            <person name="He G."/>
            <person name="Johnson J."/>
            <person name="Nolan M."/>
            <person name="Tritt A."/>
            <person name="Barry K.W."/>
            <person name="Grigoriev I.V."/>
            <person name="Nagy L.G."/>
            <person name="Hibbett D."/>
            <person name="Henrissat B."/>
            <person name="Matheny P.B."/>
            <person name="Labbe J."/>
            <person name="Martin F.M."/>
        </authorList>
    </citation>
    <scope>NUCLEOTIDE SEQUENCE</scope>
    <source>
        <strain evidence="1">FP105234-sp</strain>
    </source>
</reference>
<comment type="caution">
    <text evidence="1">The sequence shown here is derived from an EMBL/GenBank/DDBJ whole genome shotgun (WGS) entry which is preliminary data.</text>
</comment>
<dbReference type="EMBL" id="MU275838">
    <property type="protein sequence ID" value="KAI0053858.1"/>
    <property type="molecule type" value="Genomic_DNA"/>
</dbReference>
<reference evidence="1" key="1">
    <citation type="submission" date="2021-02" db="EMBL/GenBank/DDBJ databases">
        <authorList>
            <consortium name="DOE Joint Genome Institute"/>
            <person name="Ahrendt S."/>
            <person name="Looney B.P."/>
            <person name="Miyauchi S."/>
            <person name="Morin E."/>
            <person name="Drula E."/>
            <person name="Courty P.E."/>
            <person name="Chicoki N."/>
            <person name="Fauchery L."/>
            <person name="Kohler A."/>
            <person name="Kuo A."/>
            <person name="Labutti K."/>
            <person name="Pangilinan J."/>
            <person name="Lipzen A."/>
            <person name="Riley R."/>
            <person name="Andreopoulos W."/>
            <person name="He G."/>
            <person name="Johnson J."/>
            <person name="Barry K.W."/>
            <person name="Grigoriev I.V."/>
            <person name="Nagy L."/>
            <person name="Hibbett D."/>
            <person name="Henrissat B."/>
            <person name="Matheny P.B."/>
            <person name="Labbe J."/>
            <person name="Martin F."/>
        </authorList>
    </citation>
    <scope>NUCLEOTIDE SEQUENCE</scope>
    <source>
        <strain evidence="1">FP105234-sp</strain>
    </source>
</reference>
<name>A0ACB8SDC6_9AGAM</name>
<organism evidence="1 2">
    <name type="scientific">Auriscalpium vulgare</name>
    <dbReference type="NCBI Taxonomy" id="40419"/>
    <lineage>
        <taxon>Eukaryota</taxon>
        <taxon>Fungi</taxon>
        <taxon>Dikarya</taxon>
        <taxon>Basidiomycota</taxon>
        <taxon>Agaricomycotina</taxon>
        <taxon>Agaricomycetes</taxon>
        <taxon>Russulales</taxon>
        <taxon>Auriscalpiaceae</taxon>
        <taxon>Auriscalpium</taxon>
    </lineage>
</organism>